<proteinExistence type="predicted"/>
<keyword evidence="3" id="KW-1185">Reference proteome</keyword>
<dbReference type="GO" id="GO:0046872">
    <property type="term" value="F:metal ion binding"/>
    <property type="evidence" value="ECO:0007669"/>
    <property type="project" value="InterPro"/>
</dbReference>
<sequence>MGKEQHEVQGSKTYLLKFNMHCQCNGCVKKISEGVKEISLSEGVERADLSVETGEVEVTGRMDPEKLCCVLHEATKKCVTIVGQSIPVGETKNLFGQAAAATSPPEARDRSSAWWNKRGRTAFHVVAPSAPPLPEEYEDDDAWRSKAVASERCWYRWSTPSSTPGVWAASDVTGTLAMYEL</sequence>
<reference evidence="2 3" key="1">
    <citation type="submission" date="2024-02" db="EMBL/GenBank/DDBJ databases">
        <title>High-quality chromosome-scale genome assembly of Pensacola bahiagrass (Paspalum notatum Flugge var. saurae).</title>
        <authorList>
            <person name="Vega J.M."/>
            <person name="Podio M."/>
            <person name="Orjuela J."/>
            <person name="Siena L.A."/>
            <person name="Pessino S.C."/>
            <person name="Combes M.C."/>
            <person name="Mariac C."/>
            <person name="Albertini E."/>
            <person name="Pupilli F."/>
            <person name="Ortiz J.P.A."/>
            <person name="Leblanc O."/>
        </authorList>
    </citation>
    <scope>NUCLEOTIDE SEQUENCE [LARGE SCALE GENOMIC DNA]</scope>
    <source>
        <strain evidence="2">R1</strain>
        <tissue evidence="2">Leaf</tissue>
    </source>
</reference>
<dbReference type="PANTHER" id="PTHR46413:SF19">
    <property type="entry name" value="HMA DOMAIN-CONTAINING PROTEIN"/>
    <property type="match status" value="1"/>
</dbReference>
<dbReference type="InterPro" id="IPR044594">
    <property type="entry name" value="HIPP01/3/5/6"/>
</dbReference>
<dbReference type="CDD" id="cd00371">
    <property type="entry name" value="HMA"/>
    <property type="match status" value="1"/>
</dbReference>
<dbReference type="AlphaFoldDB" id="A0AAQ3TJ49"/>
<dbReference type="Proteomes" id="UP001341281">
    <property type="component" value="Chromosome 05"/>
</dbReference>
<dbReference type="PANTHER" id="PTHR46413">
    <property type="entry name" value="HEAVY METAL-ASSOCIATED ISOPRENYLATED PLANT PROTEIN 6"/>
    <property type="match status" value="1"/>
</dbReference>
<evidence type="ECO:0000259" key="1">
    <source>
        <dbReference type="PROSITE" id="PS50846"/>
    </source>
</evidence>
<dbReference type="InterPro" id="IPR006121">
    <property type="entry name" value="HMA_dom"/>
</dbReference>
<organism evidence="2 3">
    <name type="scientific">Paspalum notatum var. saurae</name>
    <dbReference type="NCBI Taxonomy" id="547442"/>
    <lineage>
        <taxon>Eukaryota</taxon>
        <taxon>Viridiplantae</taxon>
        <taxon>Streptophyta</taxon>
        <taxon>Embryophyta</taxon>
        <taxon>Tracheophyta</taxon>
        <taxon>Spermatophyta</taxon>
        <taxon>Magnoliopsida</taxon>
        <taxon>Liliopsida</taxon>
        <taxon>Poales</taxon>
        <taxon>Poaceae</taxon>
        <taxon>PACMAD clade</taxon>
        <taxon>Panicoideae</taxon>
        <taxon>Andropogonodae</taxon>
        <taxon>Paspaleae</taxon>
        <taxon>Paspalinae</taxon>
        <taxon>Paspalum</taxon>
    </lineage>
</organism>
<dbReference type="EMBL" id="CP144749">
    <property type="protein sequence ID" value="WVZ73132.1"/>
    <property type="molecule type" value="Genomic_DNA"/>
</dbReference>
<evidence type="ECO:0000313" key="2">
    <source>
        <dbReference type="EMBL" id="WVZ73132.1"/>
    </source>
</evidence>
<protein>
    <recommendedName>
        <fullName evidence="1">HMA domain-containing protein</fullName>
    </recommendedName>
</protein>
<dbReference type="PROSITE" id="PS50846">
    <property type="entry name" value="HMA_2"/>
    <property type="match status" value="1"/>
</dbReference>
<accession>A0AAQ3TJ49</accession>
<dbReference type="InterPro" id="IPR036163">
    <property type="entry name" value="HMA_dom_sf"/>
</dbReference>
<gene>
    <name evidence="2" type="ORF">U9M48_021477</name>
</gene>
<name>A0AAQ3TJ49_PASNO</name>
<dbReference type="SUPFAM" id="SSF55008">
    <property type="entry name" value="HMA, heavy metal-associated domain"/>
    <property type="match status" value="1"/>
</dbReference>
<evidence type="ECO:0000313" key="3">
    <source>
        <dbReference type="Proteomes" id="UP001341281"/>
    </source>
</evidence>
<dbReference type="Gene3D" id="3.30.70.100">
    <property type="match status" value="1"/>
</dbReference>
<feature type="domain" description="HMA" evidence="1">
    <location>
        <begin position="11"/>
        <end position="79"/>
    </location>
</feature>